<dbReference type="Pfam" id="PF00353">
    <property type="entry name" value="HemolysinCabind"/>
    <property type="match status" value="3"/>
</dbReference>
<dbReference type="SUPFAM" id="SSF51120">
    <property type="entry name" value="beta-Roll"/>
    <property type="match status" value="1"/>
</dbReference>
<dbReference type="GO" id="GO:0016042">
    <property type="term" value="P:lipid catabolic process"/>
    <property type="evidence" value="ECO:0007669"/>
    <property type="project" value="TreeGrafter"/>
</dbReference>
<comment type="subcellular location">
    <subcellularLocation>
        <location evidence="1">Secreted</location>
    </subcellularLocation>
</comment>
<dbReference type="InterPro" id="IPR011049">
    <property type="entry name" value="Serralysin-like_metalloprot_C"/>
</dbReference>
<accession>A0A479ZR02</accession>
<sequence>MVQASFGEVNFNTWGNNGFQQSRPIDPNQNTYVITHGWNNTGGNAANNFTPADWIPEKAQAYRDLDPNANIVVTDWESGAKKNFNNINYFSAAENTKEAGEKLAEYLKDQGVDPNKTSLIGDSLGAHLSGAAGAKYRELTGNQINFIRALDAAGPGFYGKGPTERLDPSDAKQVEAWHGSTSLGYPDPIGTRDIYINDKLLAQPGGLPVLGSHGYPHRLETSVVKGESFAQADGTRFDLNRLSSPETGRIDIDTTNPNFTVSTSGTFEGGSNKFSLGIPEFVSFVQFDGIPRTLIGTNSPFELGKLTYKNGENAEDSPRSIDTTLNINLSITQPENIPQTFNFAIKNQATDNTTGDAVLDADRLLFSGAGLSQERIKVAGVEYTLDLIGFASNGELVGQFDSPENSTPATADLVGEIVPVTILVTDVEQRLKQFGNNINETWNSIRNTIADAKNGILRELVYPLAEAVVDVLIGAPEIRSARQVNSPTDTGTIFQITEAIMAENPGGVLGSDNNEKILGSPVTDVVFAAGGADTIESAVGNDYLRGGKGIDRILGEDGNDIINGNEGDDFISGGPGNDLVRGGQDNDEIFGNDGDDILIGEKGTDRLTGGVGSDVFILRTDTGIEETNAATADWLLDFNASEGDLIGINGGVPIDILTFTPTDVNQDGIADTIIQYTETNEIIGVYTNIFGVVINTQPDIVKNALFTIPLNDPITQIG</sequence>
<dbReference type="NCBIfam" id="NF038131">
    <property type="entry name" value="choice_anch_K"/>
    <property type="match status" value="1"/>
</dbReference>
<evidence type="ECO:0000256" key="2">
    <source>
        <dbReference type="ARBA" id="ARBA00010701"/>
    </source>
</evidence>
<dbReference type="InterPro" id="IPR000734">
    <property type="entry name" value="TAG_lipase"/>
</dbReference>
<organism evidence="5 6">
    <name type="scientific">Planktothrix agardhii CCAP 1459/11A</name>
    <dbReference type="NCBI Taxonomy" id="282420"/>
    <lineage>
        <taxon>Bacteria</taxon>
        <taxon>Bacillati</taxon>
        <taxon>Cyanobacteriota</taxon>
        <taxon>Cyanophyceae</taxon>
        <taxon>Oscillatoriophycideae</taxon>
        <taxon>Oscillatoriales</taxon>
        <taxon>Microcoleaceae</taxon>
        <taxon>Planktothrix</taxon>
    </lineage>
</organism>
<proteinExistence type="inferred from homology"/>
<dbReference type="Pfam" id="PF00151">
    <property type="entry name" value="Lipase"/>
    <property type="match status" value="1"/>
</dbReference>
<dbReference type="GO" id="GO:0016298">
    <property type="term" value="F:lipase activity"/>
    <property type="evidence" value="ECO:0007669"/>
    <property type="project" value="InterPro"/>
</dbReference>
<dbReference type="SUPFAM" id="SSF53474">
    <property type="entry name" value="alpha/beta-Hydrolases"/>
    <property type="match status" value="1"/>
</dbReference>
<evidence type="ECO:0000313" key="6">
    <source>
        <dbReference type="Proteomes" id="UP000299794"/>
    </source>
</evidence>
<dbReference type="AlphaFoldDB" id="A0A479ZR02"/>
<dbReference type="InterPro" id="IPR001343">
    <property type="entry name" value="Hemolysn_Ca-bd"/>
</dbReference>
<feature type="domain" description="Lipase" evidence="4">
    <location>
        <begin position="28"/>
        <end position="205"/>
    </location>
</feature>
<name>A0A479ZR02_PLAAG</name>
<evidence type="ECO:0000313" key="5">
    <source>
        <dbReference type="EMBL" id="GCL34895.1"/>
    </source>
</evidence>
<dbReference type="EMBL" id="BJCD01000026">
    <property type="protein sequence ID" value="GCL34895.1"/>
    <property type="molecule type" value="Genomic_DNA"/>
</dbReference>
<comment type="caution">
    <text evidence="5">The sequence shown here is derived from an EMBL/GenBank/DDBJ whole genome shotgun (WGS) entry which is preliminary data.</text>
</comment>
<dbReference type="GO" id="GO:0016853">
    <property type="term" value="F:isomerase activity"/>
    <property type="evidence" value="ECO:0007669"/>
    <property type="project" value="UniProtKB-KW"/>
</dbReference>
<dbReference type="GO" id="GO:0005615">
    <property type="term" value="C:extracellular space"/>
    <property type="evidence" value="ECO:0007669"/>
    <property type="project" value="TreeGrafter"/>
</dbReference>
<keyword evidence="5" id="KW-0413">Isomerase</keyword>
<keyword evidence="3" id="KW-0964">Secreted</keyword>
<evidence type="ECO:0000256" key="1">
    <source>
        <dbReference type="ARBA" id="ARBA00004613"/>
    </source>
</evidence>
<dbReference type="InterPro" id="IPR047995">
    <property type="entry name" value="Choice_anch_K"/>
</dbReference>
<dbReference type="Gene3D" id="3.40.50.1820">
    <property type="entry name" value="alpha/beta hydrolase"/>
    <property type="match status" value="1"/>
</dbReference>
<reference evidence="6" key="1">
    <citation type="submission" date="2019-02" db="EMBL/GenBank/DDBJ databases">
        <title>Draft genome sequence of Planktothrix agardhii NIES-905.</title>
        <authorList>
            <person name="Yamaguchi H."/>
            <person name="Suzuki S."/>
            <person name="Kawachi M."/>
        </authorList>
    </citation>
    <scope>NUCLEOTIDE SEQUENCE [LARGE SCALE GENOMIC DNA]</scope>
    <source>
        <strain evidence="6">CCAP 1459/11A</strain>
    </source>
</reference>
<evidence type="ECO:0000259" key="4">
    <source>
        <dbReference type="Pfam" id="PF00151"/>
    </source>
</evidence>
<dbReference type="InterPro" id="IPR018511">
    <property type="entry name" value="Hemolysin-typ_Ca-bd_CS"/>
</dbReference>
<dbReference type="RefSeq" id="WP_141293043.1">
    <property type="nucleotide sequence ID" value="NZ_BJCD01000026.1"/>
</dbReference>
<evidence type="ECO:0000256" key="3">
    <source>
        <dbReference type="ARBA" id="ARBA00022525"/>
    </source>
</evidence>
<dbReference type="PROSITE" id="PS00330">
    <property type="entry name" value="HEMOLYSIN_CALCIUM"/>
    <property type="match status" value="1"/>
</dbReference>
<dbReference type="Proteomes" id="UP000299794">
    <property type="component" value="Unassembled WGS sequence"/>
</dbReference>
<dbReference type="InterPro" id="IPR013818">
    <property type="entry name" value="Lipase"/>
</dbReference>
<comment type="similarity">
    <text evidence="2">Belongs to the AB hydrolase superfamily. Lipase family.</text>
</comment>
<dbReference type="PANTHER" id="PTHR11610">
    <property type="entry name" value="LIPASE"/>
    <property type="match status" value="1"/>
</dbReference>
<dbReference type="GO" id="GO:0005509">
    <property type="term" value="F:calcium ion binding"/>
    <property type="evidence" value="ECO:0007669"/>
    <property type="project" value="InterPro"/>
</dbReference>
<dbReference type="InterPro" id="IPR029058">
    <property type="entry name" value="AB_hydrolase_fold"/>
</dbReference>
<dbReference type="PRINTS" id="PR00313">
    <property type="entry name" value="CABNDNGRPT"/>
</dbReference>
<gene>
    <name evidence="5" type="primary">ppiB_2</name>
    <name evidence="5" type="ORF">PA905_18740</name>
</gene>
<protein>
    <submittedName>
        <fullName evidence="5">Peptidyl-prolyl cis-trans isomerase</fullName>
    </submittedName>
</protein>
<dbReference type="Gene3D" id="2.150.10.10">
    <property type="entry name" value="Serralysin-like metalloprotease, C-terminal"/>
    <property type="match status" value="2"/>
</dbReference>